<dbReference type="EMBL" id="JABCKI010005763">
    <property type="protein sequence ID" value="KAG5638416.1"/>
    <property type="molecule type" value="Genomic_DNA"/>
</dbReference>
<comment type="caution">
    <text evidence="1">The sequence shown here is derived from an EMBL/GenBank/DDBJ whole genome shotgun (WGS) entry which is preliminary data.</text>
</comment>
<dbReference type="Proteomes" id="UP000717328">
    <property type="component" value="Unassembled WGS sequence"/>
</dbReference>
<accession>A0A9P7K838</accession>
<proteinExistence type="predicted"/>
<dbReference type="AlphaFoldDB" id="A0A9P7K838"/>
<gene>
    <name evidence="1" type="ORF">H0H81_012747</name>
</gene>
<reference evidence="1" key="1">
    <citation type="submission" date="2021-02" db="EMBL/GenBank/DDBJ databases">
        <authorList>
            <person name="Nieuwenhuis M."/>
            <person name="Van De Peppel L.J.J."/>
        </authorList>
    </citation>
    <scope>NUCLEOTIDE SEQUENCE</scope>
    <source>
        <strain evidence="1">D49</strain>
    </source>
</reference>
<protein>
    <submittedName>
        <fullName evidence="1">Uncharacterized protein</fullName>
    </submittedName>
</protein>
<evidence type="ECO:0000313" key="2">
    <source>
        <dbReference type="Proteomes" id="UP000717328"/>
    </source>
</evidence>
<organism evidence="1 2">
    <name type="scientific">Sphagnurus paluster</name>
    <dbReference type="NCBI Taxonomy" id="117069"/>
    <lineage>
        <taxon>Eukaryota</taxon>
        <taxon>Fungi</taxon>
        <taxon>Dikarya</taxon>
        <taxon>Basidiomycota</taxon>
        <taxon>Agaricomycotina</taxon>
        <taxon>Agaricomycetes</taxon>
        <taxon>Agaricomycetidae</taxon>
        <taxon>Agaricales</taxon>
        <taxon>Tricholomatineae</taxon>
        <taxon>Lyophyllaceae</taxon>
        <taxon>Sphagnurus</taxon>
    </lineage>
</organism>
<keyword evidence="2" id="KW-1185">Reference proteome</keyword>
<evidence type="ECO:0000313" key="1">
    <source>
        <dbReference type="EMBL" id="KAG5638416.1"/>
    </source>
</evidence>
<reference evidence="1" key="2">
    <citation type="submission" date="2021-10" db="EMBL/GenBank/DDBJ databases">
        <title>Phylogenomics reveals ancestral predisposition of the termite-cultivated fungus Termitomyces towards a domesticated lifestyle.</title>
        <authorList>
            <person name="Auxier B."/>
            <person name="Grum-Grzhimaylo A."/>
            <person name="Cardenas M.E."/>
            <person name="Lodge J.D."/>
            <person name="Laessoe T."/>
            <person name="Pedersen O."/>
            <person name="Smith M.E."/>
            <person name="Kuyper T.W."/>
            <person name="Franco-Molano E.A."/>
            <person name="Baroni T.J."/>
            <person name="Aanen D.K."/>
        </authorList>
    </citation>
    <scope>NUCLEOTIDE SEQUENCE</scope>
    <source>
        <strain evidence="1">D49</strain>
    </source>
</reference>
<name>A0A9P7K838_9AGAR</name>
<sequence>MLQDTTLSIPFDILDMPSSFGFPWNQLTRLIMESVINFRIFNNIIIQCRNLVHGSFTIDVDLWSDRPTIEILDPIVFPNLLALQLRVNGVNDEILELQNTMRMLVFPSIKLFELSYSGLRLDLSLSAAVPSLYPHSTVSTIPLTCLVLANVMFIPVELLTLLGACTALEKFAFEPWSDNIQEILADLVEPSCDIPVPSLPNLTSFALVIDHGDFRIRALLQTVANLVQAWASNPERRRPLESIMVYNYENNPFRTGHAILVLEELRDLLGPWTWKDDCLAIAESGMVLQTRVVSDPFSLSKELDWFKECGSI</sequence>